<evidence type="ECO:0000313" key="2">
    <source>
        <dbReference type="EMBL" id="HFC91681.1"/>
    </source>
</evidence>
<dbReference type="AlphaFoldDB" id="A0A7V2SYA2"/>
<sequence>MSDNFLIIAALITIAIGTYLARAIPLFINIEKLLGEKRKQLVRRFFYLMGAAIIAALFATSIDIDAFSLQKLPEMMSMISGFMGIIMAHLLLKNSGISVLVGLLCYLIASLFFTGLLLP</sequence>
<reference evidence="2" key="1">
    <citation type="journal article" date="2020" name="mSystems">
        <title>Genome- and Community-Level Interaction Insights into Carbon Utilization and Element Cycling Functions of Hydrothermarchaeota in Hydrothermal Sediment.</title>
        <authorList>
            <person name="Zhou Z."/>
            <person name="Liu Y."/>
            <person name="Xu W."/>
            <person name="Pan J."/>
            <person name="Luo Z.H."/>
            <person name="Li M."/>
        </authorList>
    </citation>
    <scope>NUCLEOTIDE SEQUENCE [LARGE SCALE GENOMIC DNA]</scope>
    <source>
        <strain evidence="2">HyVt-493</strain>
    </source>
</reference>
<feature type="transmembrane region" description="Helical" evidence="1">
    <location>
        <begin position="99"/>
        <end position="118"/>
    </location>
</feature>
<dbReference type="Proteomes" id="UP000885750">
    <property type="component" value="Unassembled WGS sequence"/>
</dbReference>
<feature type="transmembrane region" description="Helical" evidence="1">
    <location>
        <begin position="75"/>
        <end position="92"/>
    </location>
</feature>
<name>A0A7V2SYA2_LEUMU</name>
<accession>A0A7V2SYA2</accession>
<gene>
    <name evidence="2" type="ORF">ENJ51_02590</name>
</gene>
<evidence type="ECO:0000256" key="1">
    <source>
        <dbReference type="SAM" id="Phobius"/>
    </source>
</evidence>
<feature type="transmembrane region" description="Helical" evidence="1">
    <location>
        <begin position="45"/>
        <end position="69"/>
    </location>
</feature>
<keyword evidence="1" id="KW-1133">Transmembrane helix</keyword>
<keyword evidence="1" id="KW-0472">Membrane</keyword>
<evidence type="ECO:0008006" key="3">
    <source>
        <dbReference type="Google" id="ProtNLM"/>
    </source>
</evidence>
<protein>
    <recommendedName>
        <fullName evidence="3">Branched-chain amino acid transport</fullName>
    </recommendedName>
</protein>
<dbReference type="InterPro" id="IPR008407">
    <property type="entry name" value="Brnchd-chn_aa_trnsp_AzlD"/>
</dbReference>
<organism evidence="2">
    <name type="scientific">Leucothrix mucor</name>
    <dbReference type="NCBI Taxonomy" id="45248"/>
    <lineage>
        <taxon>Bacteria</taxon>
        <taxon>Pseudomonadati</taxon>
        <taxon>Pseudomonadota</taxon>
        <taxon>Gammaproteobacteria</taxon>
        <taxon>Thiotrichales</taxon>
        <taxon>Thiotrichaceae</taxon>
        <taxon>Leucothrix</taxon>
    </lineage>
</organism>
<comment type="caution">
    <text evidence="2">The sequence shown here is derived from an EMBL/GenBank/DDBJ whole genome shotgun (WGS) entry which is preliminary data.</text>
</comment>
<proteinExistence type="predicted"/>
<dbReference type="EMBL" id="DRMS01000104">
    <property type="protein sequence ID" value="HFC91681.1"/>
    <property type="molecule type" value="Genomic_DNA"/>
</dbReference>
<dbReference type="Pfam" id="PF05437">
    <property type="entry name" value="AzlD"/>
    <property type="match status" value="1"/>
</dbReference>
<keyword evidence="1" id="KW-0812">Transmembrane</keyword>
<feature type="transmembrane region" description="Helical" evidence="1">
    <location>
        <begin position="6"/>
        <end position="24"/>
    </location>
</feature>